<sequence>MVLSRVISACLEGTKYKTLDFLSDVEIFIAAMFRAVQVFPVPDQCMIKKSEFSYLSIDQQQPLSAVCEVLTQSCTLVGDHPMSFLSFLDELLHPSLLLIEPVQAVARPYFPWRQEPLEKWMSVCSLQGVKHCKFSREGHLHGVEPGLDNLMPCLESLQHVVLRVSDSEIHGRQCQSFGTLLSKRHCEE</sequence>
<protein>
    <submittedName>
        <fullName evidence="1">Uncharacterized protein</fullName>
    </submittedName>
</protein>
<evidence type="ECO:0000313" key="1">
    <source>
        <dbReference type="EMBL" id="TNV84619.1"/>
    </source>
</evidence>
<organism evidence="1 2">
    <name type="scientific">Halteria grandinella</name>
    <dbReference type="NCBI Taxonomy" id="5974"/>
    <lineage>
        <taxon>Eukaryota</taxon>
        <taxon>Sar</taxon>
        <taxon>Alveolata</taxon>
        <taxon>Ciliophora</taxon>
        <taxon>Intramacronucleata</taxon>
        <taxon>Spirotrichea</taxon>
        <taxon>Stichotrichia</taxon>
        <taxon>Sporadotrichida</taxon>
        <taxon>Halteriidae</taxon>
        <taxon>Halteria</taxon>
    </lineage>
</organism>
<accession>A0A8J8T6Y6</accession>
<name>A0A8J8T6Y6_HALGN</name>
<dbReference type="Proteomes" id="UP000785679">
    <property type="component" value="Unassembled WGS sequence"/>
</dbReference>
<evidence type="ECO:0000313" key="2">
    <source>
        <dbReference type="Proteomes" id="UP000785679"/>
    </source>
</evidence>
<dbReference type="EMBL" id="RRYP01002582">
    <property type="protein sequence ID" value="TNV84619.1"/>
    <property type="molecule type" value="Genomic_DNA"/>
</dbReference>
<proteinExistence type="predicted"/>
<keyword evidence="2" id="KW-1185">Reference proteome</keyword>
<comment type="caution">
    <text evidence="1">The sequence shown here is derived from an EMBL/GenBank/DDBJ whole genome shotgun (WGS) entry which is preliminary data.</text>
</comment>
<reference evidence="1" key="1">
    <citation type="submission" date="2019-06" db="EMBL/GenBank/DDBJ databases">
        <authorList>
            <person name="Zheng W."/>
        </authorList>
    </citation>
    <scope>NUCLEOTIDE SEQUENCE</scope>
    <source>
        <strain evidence="1">QDHG01</strain>
    </source>
</reference>
<gene>
    <name evidence="1" type="ORF">FGO68_gene14248</name>
</gene>
<dbReference type="AlphaFoldDB" id="A0A8J8T6Y6"/>